<dbReference type="OrthoDB" id="44061at2759"/>
<feature type="transmembrane region" description="Helical" evidence="2">
    <location>
        <begin position="277"/>
        <end position="293"/>
    </location>
</feature>
<sequence>MHVSVIDVELREDYNSLLKPGSLGQINEVHIDNTKIDNTMITVLITNKGPSPSSYRLRITDCPQGLPPSWFNVEKETKTISPHHDHKIILNLYGKLPLEEFSCSAILMNRYDQLVARRRINVRKGNSCSCVKNSDCTCTDKSDTRFKPAQVKDYHVARLEEKKPTSNKIPEEPKVWPTIWPGVMTISWHNVMTIVCSVLTILLLFLLLLGFFKWMFGLCVPTVSRWGLDTLINTEKMERYYEKDLRSRSVVFNELGQPVHPDTCQKSVRVCNRISEFILNVSFFFVYPFMALFQPRAKPQPPSHQISTTSTTNTTTSTKESKASLLSEKEESSTMIRVITYGDTINSKMEEEDTKYVIDELKKSQESLQNLNRYKREHTVRQQSSSD</sequence>
<feature type="compositionally biased region" description="Basic and acidic residues" evidence="1">
    <location>
        <begin position="319"/>
        <end position="329"/>
    </location>
</feature>
<keyword evidence="4" id="KW-1185">Reference proteome</keyword>
<evidence type="ECO:0000256" key="1">
    <source>
        <dbReference type="SAM" id="MobiDB-lite"/>
    </source>
</evidence>
<feature type="compositionally biased region" description="Low complexity" evidence="1">
    <location>
        <begin position="307"/>
        <end position="318"/>
    </location>
</feature>
<accession>A0A2A3EQT9</accession>
<evidence type="ECO:0000313" key="3">
    <source>
        <dbReference type="EMBL" id="PBC33864.1"/>
    </source>
</evidence>
<keyword evidence="2" id="KW-0812">Transmembrane</keyword>
<feature type="region of interest" description="Disordered" evidence="1">
    <location>
        <begin position="298"/>
        <end position="329"/>
    </location>
</feature>
<dbReference type="Proteomes" id="UP000242457">
    <property type="component" value="Unassembled WGS sequence"/>
</dbReference>
<dbReference type="AlphaFoldDB" id="A0A2A3EQT9"/>
<name>A0A2A3EQT9_APICC</name>
<evidence type="ECO:0000256" key="2">
    <source>
        <dbReference type="SAM" id="Phobius"/>
    </source>
</evidence>
<proteinExistence type="predicted"/>
<keyword evidence="2" id="KW-1133">Transmembrane helix</keyword>
<keyword evidence="2" id="KW-0472">Membrane</keyword>
<gene>
    <name evidence="3" type="ORF">APICC_09928</name>
</gene>
<protein>
    <submittedName>
        <fullName evidence="3">Uncharacterized protein</fullName>
    </submittedName>
</protein>
<dbReference type="EMBL" id="KZ288194">
    <property type="protein sequence ID" value="PBC33864.1"/>
    <property type="molecule type" value="Genomic_DNA"/>
</dbReference>
<organism evidence="3 4">
    <name type="scientific">Apis cerana cerana</name>
    <name type="common">Oriental honeybee</name>
    <dbReference type="NCBI Taxonomy" id="94128"/>
    <lineage>
        <taxon>Eukaryota</taxon>
        <taxon>Metazoa</taxon>
        <taxon>Ecdysozoa</taxon>
        <taxon>Arthropoda</taxon>
        <taxon>Hexapoda</taxon>
        <taxon>Insecta</taxon>
        <taxon>Pterygota</taxon>
        <taxon>Neoptera</taxon>
        <taxon>Endopterygota</taxon>
        <taxon>Hymenoptera</taxon>
        <taxon>Apocrita</taxon>
        <taxon>Aculeata</taxon>
        <taxon>Apoidea</taxon>
        <taxon>Anthophila</taxon>
        <taxon>Apidae</taxon>
        <taxon>Apis</taxon>
    </lineage>
</organism>
<evidence type="ECO:0000313" key="4">
    <source>
        <dbReference type="Proteomes" id="UP000242457"/>
    </source>
</evidence>
<feature type="transmembrane region" description="Helical" evidence="2">
    <location>
        <begin position="191"/>
        <end position="216"/>
    </location>
</feature>
<reference evidence="3 4" key="1">
    <citation type="submission" date="2014-07" db="EMBL/GenBank/DDBJ databases">
        <title>Genomic and transcriptomic analysis on Apis cerana provide comprehensive insights into honey bee biology.</title>
        <authorList>
            <person name="Diao Q."/>
            <person name="Sun L."/>
            <person name="Zheng H."/>
            <person name="Zheng H."/>
            <person name="Xu S."/>
            <person name="Wang S."/>
            <person name="Zeng Z."/>
            <person name="Hu F."/>
            <person name="Su S."/>
            <person name="Wu J."/>
        </authorList>
    </citation>
    <scope>NUCLEOTIDE SEQUENCE [LARGE SCALE GENOMIC DNA]</scope>
    <source>
        <tissue evidence="3">Pupae without intestine</tissue>
    </source>
</reference>
<dbReference type="STRING" id="94128.A0A2A3EQT9"/>